<sequence length="77" mass="8106">MDEKTQRVIEQSSSAFLSYNTYAVIALLAGLLLGWILGRALSGATSSKAAGAAVRRICPFVGLIAATPLAYKLFMLG</sequence>
<organism evidence="2 3">
    <name type="scientific">Burkholderia savannae</name>
    <dbReference type="NCBI Taxonomy" id="1637837"/>
    <lineage>
        <taxon>Bacteria</taxon>
        <taxon>Pseudomonadati</taxon>
        <taxon>Pseudomonadota</taxon>
        <taxon>Betaproteobacteria</taxon>
        <taxon>Burkholderiales</taxon>
        <taxon>Burkholderiaceae</taxon>
        <taxon>Burkholderia</taxon>
        <taxon>pseudomallei group</taxon>
    </lineage>
</organism>
<feature type="transmembrane region" description="Helical" evidence="1">
    <location>
        <begin position="20"/>
        <end position="41"/>
    </location>
</feature>
<evidence type="ECO:0000256" key="1">
    <source>
        <dbReference type="SAM" id="Phobius"/>
    </source>
</evidence>
<keyword evidence="1" id="KW-1133">Transmembrane helix</keyword>
<protein>
    <submittedName>
        <fullName evidence="2">Uncharacterized protein</fullName>
    </submittedName>
</protein>
<accession>A0ABR5T8F3</accession>
<reference evidence="2 3" key="1">
    <citation type="submission" date="2015-11" db="EMBL/GenBank/DDBJ databases">
        <authorList>
            <person name="Sahl J."/>
            <person name="Wagner D."/>
            <person name="Keim P."/>
        </authorList>
    </citation>
    <scope>NUCLEOTIDE SEQUENCE [LARGE SCALE GENOMIC DNA]</scope>
    <source>
        <strain evidence="2 3">BDU18</strain>
    </source>
</reference>
<evidence type="ECO:0000313" key="3">
    <source>
        <dbReference type="Proteomes" id="UP000070255"/>
    </source>
</evidence>
<dbReference type="RefSeq" id="WP_059647339.1">
    <property type="nucleotide sequence ID" value="NZ_CP013423.1"/>
</dbReference>
<keyword evidence="1" id="KW-0812">Transmembrane</keyword>
<keyword evidence="3" id="KW-1185">Reference proteome</keyword>
<gene>
    <name evidence="2" type="ORF">WS72_19355</name>
</gene>
<dbReference type="Proteomes" id="UP000070255">
    <property type="component" value="Unassembled WGS sequence"/>
</dbReference>
<name>A0ABR5T8F3_9BURK</name>
<feature type="transmembrane region" description="Helical" evidence="1">
    <location>
        <begin position="53"/>
        <end position="71"/>
    </location>
</feature>
<proteinExistence type="predicted"/>
<dbReference type="EMBL" id="LNJQ01000003">
    <property type="protein sequence ID" value="KWZ39566.1"/>
    <property type="molecule type" value="Genomic_DNA"/>
</dbReference>
<comment type="caution">
    <text evidence="2">The sequence shown here is derived from an EMBL/GenBank/DDBJ whole genome shotgun (WGS) entry which is preliminary data.</text>
</comment>
<keyword evidence="1" id="KW-0472">Membrane</keyword>
<evidence type="ECO:0000313" key="2">
    <source>
        <dbReference type="EMBL" id="KWZ39566.1"/>
    </source>
</evidence>